<keyword evidence="1" id="KW-0732">Signal</keyword>
<dbReference type="AlphaFoldDB" id="A0A0C9UIK8"/>
<dbReference type="Gene3D" id="3.40.50.1110">
    <property type="entry name" value="SGNH hydrolase"/>
    <property type="match status" value="1"/>
</dbReference>
<keyword evidence="3" id="KW-1185">Reference proteome</keyword>
<dbReference type="EMBL" id="KN837425">
    <property type="protein sequence ID" value="KIJ25231.1"/>
    <property type="molecule type" value="Genomic_DNA"/>
</dbReference>
<gene>
    <name evidence="2" type="ORF">M422DRAFT_273807</name>
</gene>
<evidence type="ECO:0000313" key="2">
    <source>
        <dbReference type="EMBL" id="KIJ25231.1"/>
    </source>
</evidence>
<protein>
    <submittedName>
        <fullName evidence="2">Carbohydrate esterase family 16 protein</fullName>
    </submittedName>
</protein>
<feature type="chain" id="PRO_5002214316" evidence="1">
    <location>
        <begin position="18"/>
        <end position="142"/>
    </location>
</feature>
<dbReference type="Proteomes" id="UP000054279">
    <property type="component" value="Unassembled WGS sequence"/>
</dbReference>
<organism evidence="2 3">
    <name type="scientific">Sphaerobolus stellatus (strain SS14)</name>
    <dbReference type="NCBI Taxonomy" id="990650"/>
    <lineage>
        <taxon>Eukaryota</taxon>
        <taxon>Fungi</taxon>
        <taxon>Dikarya</taxon>
        <taxon>Basidiomycota</taxon>
        <taxon>Agaricomycotina</taxon>
        <taxon>Agaricomycetes</taxon>
        <taxon>Phallomycetidae</taxon>
        <taxon>Geastrales</taxon>
        <taxon>Sphaerobolaceae</taxon>
        <taxon>Sphaerobolus</taxon>
    </lineage>
</organism>
<reference evidence="2 3" key="1">
    <citation type="submission" date="2014-06" db="EMBL/GenBank/DDBJ databases">
        <title>Evolutionary Origins and Diversification of the Mycorrhizal Mutualists.</title>
        <authorList>
            <consortium name="DOE Joint Genome Institute"/>
            <consortium name="Mycorrhizal Genomics Consortium"/>
            <person name="Kohler A."/>
            <person name="Kuo A."/>
            <person name="Nagy L.G."/>
            <person name="Floudas D."/>
            <person name="Copeland A."/>
            <person name="Barry K.W."/>
            <person name="Cichocki N."/>
            <person name="Veneault-Fourrey C."/>
            <person name="LaButti K."/>
            <person name="Lindquist E.A."/>
            <person name="Lipzen A."/>
            <person name="Lundell T."/>
            <person name="Morin E."/>
            <person name="Murat C."/>
            <person name="Riley R."/>
            <person name="Ohm R."/>
            <person name="Sun H."/>
            <person name="Tunlid A."/>
            <person name="Henrissat B."/>
            <person name="Grigoriev I.V."/>
            <person name="Hibbett D.S."/>
            <person name="Martin F."/>
        </authorList>
    </citation>
    <scope>NUCLEOTIDE SEQUENCE [LARGE SCALE GENOMIC DNA]</scope>
    <source>
        <strain evidence="2 3">SS14</strain>
    </source>
</reference>
<dbReference type="InterPro" id="IPR036514">
    <property type="entry name" value="SGNH_hydro_sf"/>
</dbReference>
<accession>A0A0C9UIK8</accession>
<name>A0A0C9UIK8_SPHS4</name>
<evidence type="ECO:0000313" key="3">
    <source>
        <dbReference type="Proteomes" id="UP000054279"/>
    </source>
</evidence>
<feature type="signal peptide" evidence="1">
    <location>
        <begin position="1"/>
        <end position="17"/>
    </location>
</feature>
<dbReference type="OrthoDB" id="1600564at2759"/>
<evidence type="ECO:0000256" key="1">
    <source>
        <dbReference type="SAM" id="SignalP"/>
    </source>
</evidence>
<proteinExistence type="predicted"/>
<dbReference type="HOGENOM" id="CLU_1817039_0_0_1"/>
<sequence>MQLKSLFVLATTTAVYAQGPGLAQIKHIFSFGDSYTDTGFSSSGTLAGPNVANPLGNPNFPGITSSGGENWVGFLINTFNKTRTFSYNFAFSGATLDSSLATPSSPSVVSVRNQIEQEFIPGLGKKPTSVPWTAADSLFVIL</sequence>
<dbReference type="SUPFAM" id="SSF52266">
    <property type="entry name" value="SGNH hydrolase"/>
    <property type="match status" value="1"/>
</dbReference>